<accession>M7BL90</accession>
<gene>
    <name evidence="2" type="ORF">UY3_04742</name>
</gene>
<keyword evidence="3" id="KW-1185">Reference proteome</keyword>
<feature type="region of interest" description="Disordered" evidence="1">
    <location>
        <begin position="21"/>
        <end position="42"/>
    </location>
</feature>
<name>M7BL90_CHEMY</name>
<dbReference type="Proteomes" id="UP000031443">
    <property type="component" value="Unassembled WGS sequence"/>
</dbReference>
<dbReference type="AlphaFoldDB" id="M7BL90"/>
<evidence type="ECO:0000313" key="3">
    <source>
        <dbReference type="Proteomes" id="UP000031443"/>
    </source>
</evidence>
<evidence type="ECO:0000313" key="2">
    <source>
        <dbReference type="EMBL" id="EMP37984.1"/>
    </source>
</evidence>
<reference evidence="3" key="1">
    <citation type="journal article" date="2013" name="Nat. Genet.">
        <title>The draft genomes of soft-shell turtle and green sea turtle yield insights into the development and evolution of the turtle-specific body plan.</title>
        <authorList>
            <person name="Wang Z."/>
            <person name="Pascual-Anaya J."/>
            <person name="Zadissa A."/>
            <person name="Li W."/>
            <person name="Niimura Y."/>
            <person name="Huang Z."/>
            <person name="Li C."/>
            <person name="White S."/>
            <person name="Xiong Z."/>
            <person name="Fang D."/>
            <person name="Wang B."/>
            <person name="Ming Y."/>
            <person name="Chen Y."/>
            <person name="Zheng Y."/>
            <person name="Kuraku S."/>
            <person name="Pignatelli M."/>
            <person name="Herrero J."/>
            <person name="Beal K."/>
            <person name="Nozawa M."/>
            <person name="Li Q."/>
            <person name="Wang J."/>
            <person name="Zhang H."/>
            <person name="Yu L."/>
            <person name="Shigenobu S."/>
            <person name="Wang J."/>
            <person name="Liu J."/>
            <person name="Flicek P."/>
            <person name="Searle S."/>
            <person name="Wang J."/>
            <person name="Kuratani S."/>
            <person name="Yin Y."/>
            <person name="Aken B."/>
            <person name="Zhang G."/>
            <person name="Irie N."/>
        </authorList>
    </citation>
    <scope>NUCLEOTIDE SEQUENCE [LARGE SCALE GENOMIC DNA]</scope>
</reference>
<organism evidence="2 3">
    <name type="scientific">Chelonia mydas</name>
    <name type="common">Green sea-turtle</name>
    <name type="synonym">Chelonia agassizi</name>
    <dbReference type="NCBI Taxonomy" id="8469"/>
    <lineage>
        <taxon>Eukaryota</taxon>
        <taxon>Metazoa</taxon>
        <taxon>Chordata</taxon>
        <taxon>Craniata</taxon>
        <taxon>Vertebrata</taxon>
        <taxon>Euteleostomi</taxon>
        <taxon>Archelosauria</taxon>
        <taxon>Testudinata</taxon>
        <taxon>Testudines</taxon>
        <taxon>Cryptodira</taxon>
        <taxon>Durocryptodira</taxon>
        <taxon>Americhelydia</taxon>
        <taxon>Chelonioidea</taxon>
        <taxon>Cheloniidae</taxon>
        <taxon>Chelonia</taxon>
    </lineage>
</organism>
<dbReference type="EMBL" id="KB520915">
    <property type="protein sequence ID" value="EMP37984.1"/>
    <property type="molecule type" value="Genomic_DNA"/>
</dbReference>
<proteinExistence type="predicted"/>
<sequence length="177" mass="19035">MHQPERTFVKLTGPILNQRCDDGRELGSQRGAAADWGPSSAGSSTEVRVVIPYRAILTSALLLAAALPSELGSRPAAAAFQLPSSEGSATVSSRAEVTEGDTWQCKFTHVTSATLSPKTALSEKAVSLHTMKREAFRIKTGEQQYGNKLNILLWAFVHTCRICGLKIAGRIKSIVLI</sequence>
<evidence type="ECO:0000256" key="1">
    <source>
        <dbReference type="SAM" id="MobiDB-lite"/>
    </source>
</evidence>
<protein>
    <submittedName>
        <fullName evidence="2">Uncharacterized protein</fullName>
    </submittedName>
</protein>